<proteinExistence type="inferred from homology"/>
<sequence>METQSLKIRPCKCLVCHRPAHQHHCGVPTCKGCKTFFRRMYVSQKIDKCQFDMKCFDEAGRENCNIRCQYCRFQKCIQVGMNPSDLRISGAESLNALTTTSDNLPLLLKQLAQFDTHRTHLLKNCSYDGDPSIDEISCLTQNLNFQCTPMAHDQPIIEWSFFTALASYDFLKKLQVVQNLDIRDRSILLRQSFTIISLLSCARDASRNKMSCLKFYNGSDCFLNNALTAPAELEIISNGPKIRPSECLVCHRPAHQHHCGVPTCKGCKTFFRRIFISQESHKCHFDTNCFDEAERESFNLRCRFCRFQKCIQVGMNPNDLRLSGAESPITLTTTSDNLPLLLKQLAHLDGQRIHLLKNCSYDGDPTIEEISCMTTNLKFRRTPMAQDLPTLKWGFFTGLTAIDFMKKLDIVQKLEVKDRLILVRRSFTSISLLSDAHRALNNKMSYLTFQNGSDCFLSDAITVPADLENRIRCRLVGKICDLKMTYEEKLLLSVIFGCDPAVTGLSERGQSLISSHRNVYTSLLVQYCLQKYQKLGPSRFVDLLLIYDVIRKTQEDLVFHYLLCFLNNPTIHFPKLFQ</sequence>
<evidence type="ECO:0000256" key="7">
    <source>
        <dbReference type="ARBA" id="ARBA00023125"/>
    </source>
</evidence>
<evidence type="ECO:0000256" key="3">
    <source>
        <dbReference type="ARBA" id="ARBA00022723"/>
    </source>
</evidence>
<keyword evidence="7" id="KW-0238">DNA-binding</keyword>
<evidence type="ECO:0008006" key="15">
    <source>
        <dbReference type="Google" id="ProtNLM"/>
    </source>
</evidence>
<accession>A0A2G5TQR7</accession>
<evidence type="ECO:0000313" key="14">
    <source>
        <dbReference type="Proteomes" id="UP000230233"/>
    </source>
</evidence>
<gene>
    <name evidence="13" type="primary">Cnig_chr_V.g20958</name>
    <name evidence="13" type="ORF">B9Z55_020958</name>
</gene>
<evidence type="ECO:0000256" key="5">
    <source>
        <dbReference type="ARBA" id="ARBA00022833"/>
    </source>
</evidence>
<keyword evidence="8" id="KW-0804">Transcription</keyword>
<comment type="caution">
    <text evidence="13">The sequence shown here is derived from an EMBL/GenBank/DDBJ whole genome shotgun (WGS) entry which is preliminary data.</text>
</comment>
<dbReference type="PROSITE" id="PS51030">
    <property type="entry name" value="NUCLEAR_REC_DBD_2"/>
    <property type="match status" value="2"/>
</dbReference>
<feature type="domain" description="Nuclear receptor" evidence="11">
    <location>
        <begin position="244"/>
        <end position="322"/>
    </location>
</feature>
<keyword evidence="4" id="KW-0863">Zinc-finger</keyword>
<dbReference type="PANTHER" id="PTHR45886">
    <property type="entry name" value="NUCLEAR HORMONE RECEPTOR FAMILY-RELATED-RELATED"/>
    <property type="match status" value="1"/>
</dbReference>
<dbReference type="InterPro" id="IPR049636">
    <property type="entry name" value="HNF4-like_DBD"/>
</dbReference>
<dbReference type="OrthoDB" id="9984314at2759"/>
<dbReference type="PANTHER" id="PTHR45886:SF8">
    <property type="entry name" value="NUCLEAR HORMONE RECEPTOR FAMILY-RELATED"/>
    <property type="match status" value="1"/>
</dbReference>
<feature type="domain" description="NR LBD" evidence="12">
    <location>
        <begin position="362"/>
        <end position="578"/>
    </location>
</feature>
<dbReference type="AlphaFoldDB" id="A0A2G5TQR7"/>
<dbReference type="CDD" id="cd06960">
    <property type="entry name" value="NR_DBD_HNF4A"/>
    <property type="match status" value="1"/>
</dbReference>
<protein>
    <recommendedName>
        <fullName evidence="15">Nuclear receptor domain-containing protein</fullName>
    </recommendedName>
</protein>
<dbReference type="GO" id="GO:0005634">
    <property type="term" value="C:nucleus"/>
    <property type="evidence" value="ECO:0007669"/>
    <property type="project" value="UniProtKB-SubCell"/>
</dbReference>
<evidence type="ECO:0000256" key="4">
    <source>
        <dbReference type="ARBA" id="ARBA00022771"/>
    </source>
</evidence>
<evidence type="ECO:0000256" key="1">
    <source>
        <dbReference type="ARBA" id="ARBA00004123"/>
    </source>
</evidence>
<evidence type="ECO:0000259" key="12">
    <source>
        <dbReference type="PROSITE" id="PS51843"/>
    </source>
</evidence>
<dbReference type="GO" id="GO:0000978">
    <property type="term" value="F:RNA polymerase II cis-regulatory region sequence-specific DNA binding"/>
    <property type="evidence" value="ECO:0007669"/>
    <property type="project" value="InterPro"/>
</dbReference>
<dbReference type="InterPro" id="IPR000536">
    <property type="entry name" value="Nucl_hrmn_rcpt_lig-bd"/>
</dbReference>
<keyword evidence="5" id="KW-0862">Zinc</keyword>
<organism evidence="13 14">
    <name type="scientific">Caenorhabditis nigoni</name>
    <dbReference type="NCBI Taxonomy" id="1611254"/>
    <lineage>
        <taxon>Eukaryota</taxon>
        <taxon>Metazoa</taxon>
        <taxon>Ecdysozoa</taxon>
        <taxon>Nematoda</taxon>
        <taxon>Chromadorea</taxon>
        <taxon>Rhabditida</taxon>
        <taxon>Rhabditina</taxon>
        <taxon>Rhabditomorpha</taxon>
        <taxon>Rhabditoidea</taxon>
        <taxon>Rhabditidae</taxon>
        <taxon>Peloderinae</taxon>
        <taxon>Caenorhabditis</taxon>
    </lineage>
</organism>
<evidence type="ECO:0000256" key="9">
    <source>
        <dbReference type="ARBA" id="ARBA00023170"/>
    </source>
</evidence>
<evidence type="ECO:0000313" key="13">
    <source>
        <dbReference type="EMBL" id="PIC29346.1"/>
    </source>
</evidence>
<dbReference type="InterPro" id="IPR001628">
    <property type="entry name" value="Znf_hrmn_rcpt"/>
</dbReference>
<dbReference type="Gene3D" id="3.30.50.10">
    <property type="entry name" value="Erythroid Transcription Factor GATA-1, subunit A"/>
    <property type="match status" value="2"/>
</dbReference>
<reference evidence="14" key="1">
    <citation type="submission" date="2017-10" db="EMBL/GenBank/DDBJ databases">
        <title>Rapid genome shrinkage in a self-fertile nematode reveals novel sperm competition proteins.</title>
        <authorList>
            <person name="Yin D."/>
            <person name="Schwarz E.M."/>
            <person name="Thomas C.G."/>
            <person name="Felde R.L."/>
            <person name="Korf I.F."/>
            <person name="Cutter A.D."/>
            <person name="Schartner C.M."/>
            <person name="Ralston E.J."/>
            <person name="Meyer B.J."/>
            <person name="Haag E.S."/>
        </authorList>
    </citation>
    <scope>NUCLEOTIDE SEQUENCE [LARGE SCALE GENOMIC DNA]</scope>
    <source>
        <strain evidence="14">JU1422</strain>
    </source>
</reference>
<name>A0A2G5TQR7_9PELO</name>
<dbReference type="InterPro" id="IPR013088">
    <property type="entry name" value="Znf_NHR/GATA"/>
</dbReference>
<dbReference type="SUPFAM" id="SSF57716">
    <property type="entry name" value="Glucocorticoid receptor-like (DNA-binding domain)"/>
    <property type="match status" value="2"/>
</dbReference>
<keyword evidence="9" id="KW-0675">Receptor</keyword>
<dbReference type="EMBL" id="PDUG01000005">
    <property type="protein sequence ID" value="PIC29346.1"/>
    <property type="molecule type" value="Genomic_DNA"/>
</dbReference>
<dbReference type="SMART" id="SM00430">
    <property type="entry name" value="HOLI"/>
    <property type="match status" value="1"/>
</dbReference>
<evidence type="ECO:0000256" key="8">
    <source>
        <dbReference type="ARBA" id="ARBA00023163"/>
    </source>
</evidence>
<keyword evidence="10" id="KW-0539">Nucleus</keyword>
<comment type="subcellular location">
    <subcellularLocation>
        <location evidence="1">Nucleus</location>
    </subcellularLocation>
</comment>
<evidence type="ECO:0000259" key="11">
    <source>
        <dbReference type="PROSITE" id="PS51030"/>
    </source>
</evidence>
<dbReference type="PROSITE" id="PS51843">
    <property type="entry name" value="NR_LBD"/>
    <property type="match status" value="1"/>
</dbReference>
<dbReference type="Pfam" id="PF00104">
    <property type="entry name" value="Hormone_recep"/>
    <property type="match status" value="1"/>
</dbReference>
<dbReference type="GO" id="GO:0008270">
    <property type="term" value="F:zinc ion binding"/>
    <property type="evidence" value="ECO:0007669"/>
    <property type="project" value="UniProtKB-KW"/>
</dbReference>
<dbReference type="Gene3D" id="1.10.565.10">
    <property type="entry name" value="Retinoid X Receptor"/>
    <property type="match status" value="1"/>
</dbReference>
<dbReference type="PRINTS" id="PR00047">
    <property type="entry name" value="STROIDFINGER"/>
</dbReference>
<keyword evidence="6" id="KW-0805">Transcription regulation</keyword>
<dbReference type="Proteomes" id="UP000230233">
    <property type="component" value="Chromosome V"/>
</dbReference>
<dbReference type="FunFam" id="3.30.50.10:FF:000030">
    <property type="entry name" value="Nuclear Hormone Receptor family"/>
    <property type="match status" value="1"/>
</dbReference>
<dbReference type="SUPFAM" id="SSF48508">
    <property type="entry name" value="Nuclear receptor ligand-binding domain"/>
    <property type="match status" value="2"/>
</dbReference>
<dbReference type="InterPro" id="IPR035500">
    <property type="entry name" value="NHR-like_dom_sf"/>
</dbReference>
<feature type="domain" description="Nuclear receptor" evidence="11">
    <location>
        <begin position="10"/>
        <end position="88"/>
    </location>
</feature>
<evidence type="ECO:0000256" key="6">
    <source>
        <dbReference type="ARBA" id="ARBA00023015"/>
    </source>
</evidence>
<dbReference type="GO" id="GO:0003700">
    <property type="term" value="F:DNA-binding transcription factor activity"/>
    <property type="evidence" value="ECO:0007669"/>
    <property type="project" value="InterPro"/>
</dbReference>
<dbReference type="SMART" id="SM00399">
    <property type="entry name" value="ZnF_C4"/>
    <property type="match status" value="2"/>
</dbReference>
<keyword evidence="3" id="KW-0479">Metal-binding</keyword>
<keyword evidence="14" id="KW-1185">Reference proteome</keyword>
<evidence type="ECO:0000256" key="10">
    <source>
        <dbReference type="ARBA" id="ARBA00023242"/>
    </source>
</evidence>
<comment type="similarity">
    <text evidence="2">Belongs to the nuclear hormone receptor family.</text>
</comment>
<evidence type="ECO:0000256" key="2">
    <source>
        <dbReference type="ARBA" id="ARBA00005993"/>
    </source>
</evidence>
<dbReference type="Pfam" id="PF00105">
    <property type="entry name" value="zf-C4"/>
    <property type="match status" value="2"/>
</dbReference>